<proteinExistence type="predicted"/>
<reference evidence="2" key="1">
    <citation type="submission" date="2019-07" db="EMBL/GenBank/DDBJ databases">
        <authorList>
            <person name="Dittberner H."/>
        </authorList>
    </citation>
    <scope>NUCLEOTIDE SEQUENCE [LARGE SCALE GENOMIC DNA]</scope>
</reference>
<evidence type="ECO:0000256" key="1">
    <source>
        <dbReference type="SAM" id="MobiDB-lite"/>
    </source>
</evidence>
<keyword evidence="3" id="KW-1185">Reference proteome</keyword>
<dbReference type="OrthoDB" id="10261384at2759"/>
<protein>
    <submittedName>
        <fullName evidence="2">Uncharacterized protein</fullName>
    </submittedName>
</protein>
<dbReference type="EMBL" id="CABITT030000007">
    <property type="protein sequence ID" value="VVB10271.1"/>
    <property type="molecule type" value="Genomic_DNA"/>
</dbReference>
<comment type="caution">
    <text evidence="2">The sequence shown here is derived from an EMBL/GenBank/DDBJ whole genome shotgun (WGS) entry which is preliminary data.</text>
</comment>
<sequence length="240" mass="26542">MESCFCRIGGHNDRSFGSSGVGRQATAVCGLRGFIGVIISNRSSWNLFLGSWTINTKYYTTDASVCVSHICDDYSLPQSHPLVALVMLFDLSQNNIKFIEACASNPHFDKFNGDSQGVERIFGALSAHMWPGMILKSGDMITEPMLPHGEERESGYGLEYEVLSADPWENIEERWVSASETHSHGGSTSPKEVVDDELRPSPDNETERAVVTGEKPTKNDKCYEFEDVEPLMSEIGTTCD</sequence>
<name>A0A565C9G2_9BRAS</name>
<organism evidence="2 3">
    <name type="scientific">Arabis nemorensis</name>
    <dbReference type="NCBI Taxonomy" id="586526"/>
    <lineage>
        <taxon>Eukaryota</taxon>
        <taxon>Viridiplantae</taxon>
        <taxon>Streptophyta</taxon>
        <taxon>Embryophyta</taxon>
        <taxon>Tracheophyta</taxon>
        <taxon>Spermatophyta</taxon>
        <taxon>Magnoliopsida</taxon>
        <taxon>eudicotyledons</taxon>
        <taxon>Gunneridae</taxon>
        <taxon>Pentapetalae</taxon>
        <taxon>rosids</taxon>
        <taxon>malvids</taxon>
        <taxon>Brassicales</taxon>
        <taxon>Brassicaceae</taxon>
        <taxon>Arabideae</taxon>
        <taxon>Arabis</taxon>
    </lineage>
</organism>
<dbReference type="Proteomes" id="UP000489600">
    <property type="component" value="Unassembled WGS sequence"/>
</dbReference>
<dbReference type="PANTHER" id="PTHR14659:SF1">
    <property type="entry name" value="ALPHA- AND GAMMA-ADAPTIN-BINDING PROTEIN P34"/>
    <property type="match status" value="1"/>
</dbReference>
<dbReference type="PANTHER" id="PTHR14659">
    <property type="entry name" value="ALPHA- AND GAMMA-ADAPTIN-BINDING PROTEIN P34"/>
    <property type="match status" value="1"/>
</dbReference>
<dbReference type="InterPro" id="IPR019341">
    <property type="entry name" value="Alpha/Gamma-adaptin-bd_p34"/>
</dbReference>
<evidence type="ECO:0000313" key="2">
    <source>
        <dbReference type="EMBL" id="VVB10271.1"/>
    </source>
</evidence>
<dbReference type="AlphaFoldDB" id="A0A565C9G2"/>
<feature type="region of interest" description="Disordered" evidence="1">
    <location>
        <begin position="177"/>
        <end position="218"/>
    </location>
</feature>
<accession>A0A565C9G2</accession>
<feature type="compositionally biased region" description="Polar residues" evidence="1">
    <location>
        <begin position="178"/>
        <end position="190"/>
    </location>
</feature>
<evidence type="ECO:0000313" key="3">
    <source>
        <dbReference type="Proteomes" id="UP000489600"/>
    </source>
</evidence>
<gene>
    <name evidence="2" type="ORF">ANE_LOCUS20715</name>
</gene>
<feature type="compositionally biased region" description="Basic and acidic residues" evidence="1">
    <location>
        <begin position="192"/>
        <end position="208"/>
    </location>
</feature>